<evidence type="ECO:0000256" key="4">
    <source>
        <dbReference type="ARBA" id="ARBA00051258"/>
    </source>
</evidence>
<proteinExistence type="inferred from homology"/>
<dbReference type="InterPro" id="IPR036663">
    <property type="entry name" value="Fumarylacetoacetase_C_sf"/>
</dbReference>
<comment type="catalytic activity">
    <reaction evidence="5">
        <text>(2E,4Z)-5-hydroxypenta-2,4-diene-1,2,5-tricarboxylate = (3E,5R)-5-carboxy-2-oxohept-3-enedioate</text>
        <dbReference type="Rhea" id="RHEA:18813"/>
        <dbReference type="ChEBI" id="CHEBI:47961"/>
        <dbReference type="ChEBI" id="CHEBI:87491"/>
        <dbReference type="EC" id="5.3.3.10"/>
    </reaction>
</comment>
<feature type="domain" description="Fumarylacetoacetase-like C-terminal" evidence="9">
    <location>
        <begin position="76"/>
        <end position="278"/>
    </location>
</feature>
<evidence type="ECO:0000256" key="7">
    <source>
        <dbReference type="ARBA" id="ARBA00060569"/>
    </source>
</evidence>
<reference evidence="10 11" key="1">
    <citation type="submission" date="2020-04" db="EMBL/GenBank/DDBJ databases">
        <title>Molecular characterization of pseudomonads from Agaricus bisporus reveal novel blotch 2 pathogens in Western Europe.</title>
        <authorList>
            <person name="Taparia T."/>
            <person name="Krijger M."/>
            <person name="Haynes E."/>
            <person name="Elpinstone J.G."/>
            <person name="Noble R."/>
            <person name="Van Der Wolf J."/>
        </authorList>
    </citation>
    <scope>NUCLEOTIDE SEQUENCE [LARGE SCALE GENOMIC DNA]</scope>
    <source>
        <strain evidence="10 11">H7001</strain>
    </source>
</reference>
<dbReference type="PANTHER" id="PTHR42796:SF4">
    <property type="entry name" value="FUMARYLACETOACETATE HYDROLASE DOMAIN-CONTAINING PROTEIN 2A"/>
    <property type="match status" value="1"/>
</dbReference>
<sequence length="288" mass="31334">MKLATFTRGNGSELGAVVADEIFPLKEMPGAPDTMIALISQWDDWVAPIHAFITSTNTSIATNAVTLLAPIARPGKILAIGLNYADHVAESGHELPKEQVWFCKHTTSVNGPFAPVEVPAVSDKIDYEVELVAVIGKKGRHISVENAPDHVFGYCVGNDISTRDWQIATPQWMLGKSFDTHGPFGPVITTADEICDPHRLRITCALNGEIRQDSNTKNLIFSVWDQIAHLSKAMTLEPGDLIFTGTPGGIGALAKPPRFLRAGDIVRCEIEELGAIENLFEDEELPTQ</sequence>
<comment type="pathway">
    <text evidence="8">Aromatic compound metabolism; 4-hydroxyphenylacetate degradation; pyruvate and succinate semialdehyde from 4-hydroxyphenylacetate: step 5/7.</text>
</comment>
<evidence type="ECO:0000256" key="2">
    <source>
        <dbReference type="ARBA" id="ARBA00010715"/>
    </source>
</evidence>
<comment type="pathway">
    <text evidence="7">Aromatic compound metabolism; 4-hydroxyphenylacetate degradation; pyruvate and succinate semialdehyde from 4-hydroxyphenylacetate: step 4/7.</text>
</comment>
<dbReference type="EMBL" id="JACAQB010000006">
    <property type="protein sequence ID" value="NWB97019.1"/>
    <property type="molecule type" value="Genomic_DNA"/>
</dbReference>
<name>A0A7Y7XBT8_9PSED</name>
<dbReference type="PANTHER" id="PTHR42796">
    <property type="entry name" value="FUMARYLACETOACETATE HYDROLASE DOMAIN-CONTAINING PROTEIN 2A-RELATED"/>
    <property type="match status" value="1"/>
</dbReference>
<dbReference type="SUPFAM" id="SSF56529">
    <property type="entry name" value="FAH"/>
    <property type="match status" value="1"/>
</dbReference>
<dbReference type="InterPro" id="IPR051121">
    <property type="entry name" value="FAH"/>
</dbReference>
<keyword evidence="10" id="KW-0378">Hydrolase</keyword>
<evidence type="ECO:0000256" key="5">
    <source>
        <dbReference type="ARBA" id="ARBA00052790"/>
    </source>
</evidence>
<protein>
    <submittedName>
        <fullName evidence="10">Fumarylacetoacetate hydrolase family protein</fullName>
    </submittedName>
</protein>
<evidence type="ECO:0000256" key="3">
    <source>
        <dbReference type="ARBA" id="ARBA00022723"/>
    </source>
</evidence>
<evidence type="ECO:0000313" key="10">
    <source>
        <dbReference type="EMBL" id="NWB97019.1"/>
    </source>
</evidence>
<evidence type="ECO:0000256" key="1">
    <source>
        <dbReference type="ARBA" id="ARBA00010211"/>
    </source>
</evidence>
<keyword evidence="3" id="KW-0479">Metal-binding</keyword>
<dbReference type="GO" id="GO:0008704">
    <property type="term" value="F:5-carboxymethyl-2-hydroxymuconate delta-isomerase activity"/>
    <property type="evidence" value="ECO:0007669"/>
    <property type="project" value="UniProtKB-EC"/>
</dbReference>
<dbReference type="FunFam" id="3.90.850.10:FF:000002">
    <property type="entry name" value="2-hydroxyhepta-2,4-diene-1,7-dioate isomerase"/>
    <property type="match status" value="1"/>
</dbReference>
<organism evidence="10 11">
    <name type="scientific">Pseudomonas gingeri</name>
    <dbReference type="NCBI Taxonomy" id="117681"/>
    <lineage>
        <taxon>Bacteria</taxon>
        <taxon>Pseudomonadati</taxon>
        <taxon>Pseudomonadota</taxon>
        <taxon>Gammaproteobacteria</taxon>
        <taxon>Pseudomonadales</taxon>
        <taxon>Pseudomonadaceae</taxon>
        <taxon>Pseudomonas</taxon>
    </lineage>
</organism>
<comment type="function">
    <text evidence="6">Decarboxylates OPET (5-oxo-pent-3-ene-1,2,5-tricarboxylic acid) into HHDD (2-hydroxy-hept-2,4-diene-1,7-dioate) and isomerizes it to OHED (2-oxo-hept-3-ene-1,7-dioate).</text>
</comment>
<comment type="catalytic activity">
    <reaction evidence="4">
        <text>(3E,5R)-5-carboxy-2-oxohept-3-enedioate + H(+) = (4Z)-2-oxohept-4-enedioate + CO2</text>
        <dbReference type="Rhea" id="RHEA:14397"/>
        <dbReference type="ChEBI" id="CHEBI:15378"/>
        <dbReference type="ChEBI" id="CHEBI:16526"/>
        <dbReference type="ChEBI" id="CHEBI:87491"/>
        <dbReference type="ChEBI" id="CHEBI:87507"/>
        <dbReference type="EC" id="4.1.1.68"/>
    </reaction>
</comment>
<dbReference type="Gene3D" id="3.90.850.10">
    <property type="entry name" value="Fumarylacetoacetase-like, C-terminal domain"/>
    <property type="match status" value="1"/>
</dbReference>
<dbReference type="GO" id="GO:0046872">
    <property type="term" value="F:metal ion binding"/>
    <property type="evidence" value="ECO:0007669"/>
    <property type="project" value="UniProtKB-KW"/>
</dbReference>
<gene>
    <name evidence="10" type="ORF">HX882_14055</name>
</gene>
<dbReference type="GO" id="GO:0018800">
    <property type="term" value="F:5-oxopent-3-ene-1,2,5-tricarboxylate decarboxylase activity"/>
    <property type="evidence" value="ECO:0007669"/>
    <property type="project" value="UniProtKB-EC"/>
</dbReference>
<comment type="similarity">
    <text evidence="1">Belongs to the FAH family.</text>
</comment>
<dbReference type="AlphaFoldDB" id="A0A7Y7XBT8"/>
<dbReference type="GO" id="GO:0019752">
    <property type="term" value="P:carboxylic acid metabolic process"/>
    <property type="evidence" value="ECO:0007669"/>
    <property type="project" value="UniProtKB-ARBA"/>
</dbReference>
<comment type="similarity">
    <text evidence="2">Belongs to the hydratase/decarboxylase family.</text>
</comment>
<dbReference type="RefSeq" id="WP_177102502.1">
    <property type="nucleotide sequence ID" value="NZ_JACAQB010000006.1"/>
</dbReference>
<comment type="caution">
    <text evidence="10">The sequence shown here is derived from an EMBL/GenBank/DDBJ whole genome shotgun (WGS) entry which is preliminary data.</text>
</comment>
<dbReference type="Proteomes" id="UP000539985">
    <property type="component" value="Unassembled WGS sequence"/>
</dbReference>
<evidence type="ECO:0000313" key="11">
    <source>
        <dbReference type="Proteomes" id="UP000539985"/>
    </source>
</evidence>
<evidence type="ECO:0000256" key="6">
    <source>
        <dbReference type="ARBA" id="ARBA00057150"/>
    </source>
</evidence>
<dbReference type="Pfam" id="PF01557">
    <property type="entry name" value="FAA_hydrolase"/>
    <property type="match status" value="1"/>
</dbReference>
<accession>A0A7Y7XBT8</accession>
<dbReference type="InterPro" id="IPR011234">
    <property type="entry name" value="Fumarylacetoacetase-like_C"/>
</dbReference>
<evidence type="ECO:0000256" key="8">
    <source>
        <dbReference type="ARBA" id="ARBA00060680"/>
    </source>
</evidence>
<evidence type="ECO:0000259" key="9">
    <source>
        <dbReference type="Pfam" id="PF01557"/>
    </source>
</evidence>
<dbReference type="GO" id="GO:0016787">
    <property type="term" value="F:hydrolase activity"/>
    <property type="evidence" value="ECO:0007669"/>
    <property type="project" value="UniProtKB-KW"/>
</dbReference>